<name>A0A388LIZ4_CHABU</name>
<feature type="region of interest" description="Disordered" evidence="1">
    <location>
        <begin position="1"/>
        <end position="67"/>
    </location>
</feature>
<feature type="region of interest" description="Disordered" evidence="1">
    <location>
        <begin position="268"/>
        <end position="301"/>
    </location>
</feature>
<proteinExistence type="predicted"/>
<feature type="region of interest" description="Disordered" evidence="1">
    <location>
        <begin position="79"/>
        <end position="126"/>
    </location>
</feature>
<gene>
    <name evidence="2" type="ORF">CBR_g34573</name>
</gene>
<dbReference type="Proteomes" id="UP000265515">
    <property type="component" value="Unassembled WGS sequence"/>
</dbReference>
<comment type="caution">
    <text evidence="2">The sequence shown here is derived from an EMBL/GenBank/DDBJ whole genome shotgun (WGS) entry which is preliminary data.</text>
</comment>
<keyword evidence="3" id="KW-1185">Reference proteome</keyword>
<evidence type="ECO:0000256" key="1">
    <source>
        <dbReference type="SAM" id="MobiDB-lite"/>
    </source>
</evidence>
<dbReference type="AlphaFoldDB" id="A0A388LIZ4"/>
<evidence type="ECO:0000313" key="3">
    <source>
        <dbReference type="Proteomes" id="UP000265515"/>
    </source>
</evidence>
<feature type="compositionally biased region" description="Polar residues" evidence="1">
    <location>
        <begin position="109"/>
        <end position="120"/>
    </location>
</feature>
<dbReference type="EMBL" id="BFEA01000402">
    <property type="protein sequence ID" value="GBG82289.1"/>
    <property type="molecule type" value="Genomic_DNA"/>
</dbReference>
<accession>A0A388LIZ4</accession>
<evidence type="ECO:0000313" key="2">
    <source>
        <dbReference type="EMBL" id="GBG82289.1"/>
    </source>
</evidence>
<feature type="compositionally biased region" description="Basic and acidic residues" evidence="1">
    <location>
        <begin position="268"/>
        <end position="280"/>
    </location>
</feature>
<organism evidence="2 3">
    <name type="scientific">Chara braunii</name>
    <name type="common">Braun's stonewort</name>
    <dbReference type="NCBI Taxonomy" id="69332"/>
    <lineage>
        <taxon>Eukaryota</taxon>
        <taxon>Viridiplantae</taxon>
        <taxon>Streptophyta</taxon>
        <taxon>Charophyceae</taxon>
        <taxon>Charales</taxon>
        <taxon>Characeae</taxon>
        <taxon>Chara</taxon>
    </lineage>
</organism>
<sequence>MWATFFDDVEAPTPNDPAALPKSATPADLSDDEVARQAKTPRARVLKPRVVDGLSSSTGTDNGEDLIWRSKGKNKKVVEVVDGGKGKAQMGVDDKEEDIEESKEDDKNFTLQSPKASNGNELDDDLTRNVERGDLDSDLEFLRPRGMDFNACVEVDMDFDDDANRARAQSRAHRDRALMEQRIRGLSPLRGGWADVYQRRGFSNSHIWKARNSNNKRKKFSNSSSERKDCRSNDKRKACISRFKGEWICCGNSSISHSTTEGRADVLRQQRHQPQHDDCSSSRSSSKRMGSNSSNNNNTKD</sequence>
<feature type="compositionally biased region" description="Acidic residues" evidence="1">
    <location>
        <begin position="94"/>
        <end position="103"/>
    </location>
</feature>
<dbReference type="Gramene" id="GBG82289">
    <property type="protein sequence ID" value="GBG82289"/>
    <property type="gene ID" value="CBR_g34573"/>
</dbReference>
<reference evidence="2 3" key="1">
    <citation type="journal article" date="2018" name="Cell">
        <title>The Chara Genome: Secondary Complexity and Implications for Plant Terrestrialization.</title>
        <authorList>
            <person name="Nishiyama T."/>
            <person name="Sakayama H."/>
            <person name="Vries J.D."/>
            <person name="Buschmann H."/>
            <person name="Saint-Marcoux D."/>
            <person name="Ullrich K.K."/>
            <person name="Haas F.B."/>
            <person name="Vanderstraeten L."/>
            <person name="Becker D."/>
            <person name="Lang D."/>
            <person name="Vosolsobe S."/>
            <person name="Rombauts S."/>
            <person name="Wilhelmsson P.K.I."/>
            <person name="Janitza P."/>
            <person name="Kern R."/>
            <person name="Heyl A."/>
            <person name="Rumpler F."/>
            <person name="Villalobos L.I.A.C."/>
            <person name="Clay J.M."/>
            <person name="Skokan R."/>
            <person name="Toyoda A."/>
            <person name="Suzuki Y."/>
            <person name="Kagoshima H."/>
            <person name="Schijlen E."/>
            <person name="Tajeshwar N."/>
            <person name="Catarino B."/>
            <person name="Hetherington A.J."/>
            <person name="Saltykova A."/>
            <person name="Bonnot C."/>
            <person name="Breuninger H."/>
            <person name="Symeonidi A."/>
            <person name="Radhakrishnan G.V."/>
            <person name="Van Nieuwerburgh F."/>
            <person name="Deforce D."/>
            <person name="Chang C."/>
            <person name="Karol K.G."/>
            <person name="Hedrich R."/>
            <person name="Ulvskov P."/>
            <person name="Glockner G."/>
            <person name="Delwiche C.F."/>
            <person name="Petrasek J."/>
            <person name="Van de Peer Y."/>
            <person name="Friml J."/>
            <person name="Beilby M."/>
            <person name="Dolan L."/>
            <person name="Kohara Y."/>
            <person name="Sugano S."/>
            <person name="Fujiyama A."/>
            <person name="Delaux P.-M."/>
            <person name="Quint M."/>
            <person name="TheiBen G."/>
            <person name="Hagemann M."/>
            <person name="Harholt J."/>
            <person name="Dunand C."/>
            <person name="Zachgo S."/>
            <person name="Langdale J."/>
            <person name="Maumus F."/>
            <person name="Straeten D.V.D."/>
            <person name="Gould S.B."/>
            <person name="Rensing S.A."/>
        </authorList>
    </citation>
    <scope>NUCLEOTIDE SEQUENCE [LARGE SCALE GENOMIC DNA]</scope>
    <source>
        <strain evidence="2 3">S276</strain>
    </source>
</reference>
<protein>
    <submittedName>
        <fullName evidence="2">Uncharacterized protein</fullName>
    </submittedName>
</protein>
<feature type="compositionally biased region" description="Low complexity" evidence="1">
    <location>
        <begin position="281"/>
        <end position="301"/>
    </location>
</feature>